<dbReference type="InterPro" id="IPR008965">
    <property type="entry name" value="CBM2/CBM3_carb-bd_dom_sf"/>
</dbReference>
<evidence type="ECO:0000256" key="1">
    <source>
        <dbReference type="SAM" id="MobiDB-lite"/>
    </source>
</evidence>
<dbReference type="AlphaFoldDB" id="A0A1A8ZTQ5"/>
<feature type="transmembrane region" description="Helical" evidence="2">
    <location>
        <begin position="15"/>
        <end position="35"/>
    </location>
</feature>
<organism evidence="4 5">
    <name type="scientific">Micromonospora narathiwatensis</name>
    <dbReference type="NCBI Taxonomy" id="299146"/>
    <lineage>
        <taxon>Bacteria</taxon>
        <taxon>Bacillati</taxon>
        <taxon>Actinomycetota</taxon>
        <taxon>Actinomycetes</taxon>
        <taxon>Micromonosporales</taxon>
        <taxon>Micromonosporaceae</taxon>
        <taxon>Micromonospora</taxon>
    </lineage>
</organism>
<dbReference type="GO" id="GO:0005975">
    <property type="term" value="P:carbohydrate metabolic process"/>
    <property type="evidence" value="ECO:0007669"/>
    <property type="project" value="InterPro"/>
</dbReference>
<dbReference type="GO" id="GO:0030247">
    <property type="term" value="F:polysaccharide binding"/>
    <property type="evidence" value="ECO:0007669"/>
    <property type="project" value="UniProtKB-UniRule"/>
</dbReference>
<gene>
    <name evidence="4" type="ORF">GA0070621_2924</name>
</gene>
<keyword evidence="2" id="KW-1133">Transmembrane helix</keyword>
<keyword evidence="5" id="KW-1185">Reference proteome</keyword>
<proteinExistence type="predicted"/>
<dbReference type="SUPFAM" id="SSF49384">
    <property type="entry name" value="Carbohydrate-binding domain"/>
    <property type="match status" value="1"/>
</dbReference>
<feature type="compositionally biased region" description="Pro residues" evidence="1">
    <location>
        <begin position="111"/>
        <end position="122"/>
    </location>
</feature>
<sequence length="228" mass="23263">MRRARPSLGAAVASSPWIVVSIGVVVMVVLLVVALGSARDRRTYADGAPPEPAMSLPELPAAATTSSAPNSAATPVPPRPLPKSTAVLPSRPTPSPSTGATEGSRSAPSSSSPPAPLIAPPAASPVTGRYRVVNSFHGGFIGEVLLVNSGDRPSGWTVTLSFARGRLSSSWVEGAEQGTASFSDGVFTYRSGVDLAPGASVPLRFHYEKAGSSRPTSCLVGTTECARS</sequence>
<dbReference type="PROSITE" id="PS51173">
    <property type="entry name" value="CBM2"/>
    <property type="match status" value="1"/>
</dbReference>
<evidence type="ECO:0000313" key="4">
    <source>
        <dbReference type="EMBL" id="SBT47510.1"/>
    </source>
</evidence>
<evidence type="ECO:0000313" key="5">
    <source>
        <dbReference type="Proteomes" id="UP000198765"/>
    </source>
</evidence>
<evidence type="ECO:0000259" key="3">
    <source>
        <dbReference type="PROSITE" id="PS51173"/>
    </source>
</evidence>
<keyword evidence="2" id="KW-0472">Membrane</keyword>
<dbReference type="EMBL" id="LT594324">
    <property type="protein sequence ID" value="SBT47510.1"/>
    <property type="molecule type" value="Genomic_DNA"/>
</dbReference>
<dbReference type="InterPro" id="IPR012291">
    <property type="entry name" value="CBM2_carb-bd_dom_sf"/>
</dbReference>
<name>A0A1A8ZTQ5_9ACTN</name>
<feature type="compositionally biased region" description="Low complexity" evidence="1">
    <location>
        <begin position="60"/>
        <end position="74"/>
    </location>
</feature>
<feature type="region of interest" description="Disordered" evidence="1">
    <location>
        <begin position="42"/>
        <end position="122"/>
    </location>
</feature>
<accession>A0A1A8ZTQ5</accession>
<dbReference type="InterPro" id="IPR001919">
    <property type="entry name" value="CBD2"/>
</dbReference>
<dbReference type="PATRIC" id="fig|299146.4.peg.3035"/>
<evidence type="ECO:0000256" key="2">
    <source>
        <dbReference type="SAM" id="Phobius"/>
    </source>
</evidence>
<dbReference type="Gene3D" id="2.60.40.290">
    <property type="match status" value="1"/>
</dbReference>
<dbReference type="Proteomes" id="UP000198765">
    <property type="component" value="Chromosome I"/>
</dbReference>
<dbReference type="GO" id="GO:0004553">
    <property type="term" value="F:hydrolase activity, hydrolyzing O-glycosyl compounds"/>
    <property type="evidence" value="ECO:0007669"/>
    <property type="project" value="InterPro"/>
</dbReference>
<dbReference type="Pfam" id="PF00553">
    <property type="entry name" value="CBM_2"/>
    <property type="match status" value="1"/>
</dbReference>
<keyword evidence="2" id="KW-0812">Transmembrane</keyword>
<feature type="domain" description="CBM2" evidence="3">
    <location>
        <begin position="117"/>
        <end position="228"/>
    </location>
</feature>
<reference evidence="4 5" key="1">
    <citation type="submission" date="2016-06" db="EMBL/GenBank/DDBJ databases">
        <authorList>
            <person name="Kjaerup R.B."/>
            <person name="Dalgaard T.S."/>
            <person name="Juul-Madsen H.R."/>
        </authorList>
    </citation>
    <scope>NUCLEOTIDE SEQUENCE [LARGE SCALE GENOMIC DNA]</scope>
    <source>
        <strain evidence="4 5">DSM 45248</strain>
    </source>
</reference>
<protein>
    <submittedName>
        <fullName evidence="4">Cellulose binding domain-containing protein</fullName>
    </submittedName>
</protein>
<dbReference type="SMART" id="SM00637">
    <property type="entry name" value="CBD_II"/>
    <property type="match status" value="1"/>
</dbReference>